<dbReference type="EMBL" id="JACRTB010000014">
    <property type="protein sequence ID" value="MBC8576681.1"/>
    <property type="molecule type" value="Genomic_DNA"/>
</dbReference>
<feature type="transmembrane region" description="Helical" evidence="7">
    <location>
        <begin position="34"/>
        <end position="52"/>
    </location>
</feature>
<dbReference type="Proteomes" id="UP000658131">
    <property type="component" value="Unassembled WGS sequence"/>
</dbReference>
<evidence type="ECO:0000256" key="4">
    <source>
        <dbReference type="ARBA" id="ARBA00022692"/>
    </source>
</evidence>
<evidence type="ECO:0000313" key="9">
    <source>
        <dbReference type="EMBL" id="MBC8576681.1"/>
    </source>
</evidence>
<dbReference type="CDD" id="cd06261">
    <property type="entry name" value="TM_PBP2"/>
    <property type="match status" value="1"/>
</dbReference>
<proteinExistence type="inferred from homology"/>
<dbReference type="Pfam" id="PF00528">
    <property type="entry name" value="BPD_transp_1"/>
    <property type="match status" value="1"/>
</dbReference>
<feature type="transmembrane region" description="Helical" evidence="7">
    <location>
        <begin position="252"/>
        <end position="272"/>
    </location>
</feature>
<comment type="caution">
    <text evidence="9">The sequence shown here is derived from an EMBL/GenBank/DDBJ whole genome shotgun (WGS) entry which is preliminary data.</text>
</comment>
<gene>
    <name evidence="9" type="ORF">H8717_09730</name>
</gene>
<feature type="transmembrane region" description="Helical" evidence="7">
    <location>
        <begin position="139"/>
        <end position="166"/>
    </location>
</feature>
<evidence type="ECO:0000256" key="2">
    <source>
        <dbReference type="ARBA" id="ARBA00022448"/>
    </source>
</evidence>
<evidence type="ECO:0000259" key="8">
    <source>
        <dbReference type="PROSITE" id="PS50928"/>
    </source>
</evidence>
<keyword evidence="5 7" id="KW-1133">Transmembrane helix</keyword>
<protein>
    <submittedName>
        <fullName evidence="9">ABC transporter permease</fullName>
    </submittedName>
</protein>
<accession>A0ABR7NJU5</accession>
<keyword evidence="6 7" id="KW-0472">Membrane</keyword>
<name>A0ABR7NJU5_9FIRM</name>
<feature type="domain" description="ABC transmembrane type-1" evidence="8">
    <location>
        <begin position="91"/>
        <end position="271"/>
    </location>
</feature>
<keyword evidence="10" id="KW-1185">Reference proteome</keyword>
<evidence type="ECO:0000313" key="10">
    <source>
        <dbReference type="Proteomes" id="UP000658131"/>
    </source>
</evidence>
<keyword evidence="3" id="KW-1003">Cell membrane</keyword>
<dbReference type="InterPro" id="IPR035906">
    <property type="entry name" value="MetI-like_sf"/>
</dbReference>
<dbReference type="PANTHER" id="PTHR30151">
    <property type="entry name" value="ALKANE SULFONATE ABC TRANSPORTER-RELATED, MEMBRANE SUBUNIT"/>
    <property type="match status" value="1"/>
</dbReference>
<keyword evidence="4 7" id="KW-0812">Transmembrane</keyword>
<evidence type="ECO:0000256" key="7">
    <source>
        <dbReference type="RuleBase" id="RU363032"/>
    </source>
</evidence>
<feature type="transmembrane region" description="Helical" evidence="7">
    <location>
        <begin position="95"/>
        <end position="118"/>
    </location>
</feature>
<reference evidence="9 10" key="1">
    <citation type="submission" date="2020-08" db="EMBL/GenBank/DDBJ databases">
        <title>Genome public.</title>
        <authorList>
            <person name="Liu C."/>
            <person name="Sun Q."/>
        </authorList>
    </citation>
    <scope>NUCLEOTIDE SEQUENCE [LARGE SCALE GENOMIC DNA]</scope>
    <source>
        <strain evidence="9 10">BX1</strain>
    </source>
</reference>
<evidence type="ECO:0000256" key="1">
    <source>
        <dbReference type="ARBA" id="ARBA00004651"/>
    </source>
</evidence>
<comment type="subcellular location">
    <subcellularLocation>
        <location evidence="1 7">Cell membrane</location>
        <topology evidence="1 7">Multi-pass membrane protein</topology>
    </subcellularLocation>
</comment>
<dbReference type="InterPro" id="IPR000515">
    <property type="entry name" value="MetI-like"/>
</dbReference>
<organism evidence="9 10">
    <name type="scientific">Yanshouia hominis</name>
    <dbReference type="NCBI Taxonomy" id="2763673"/>
    <lineage>
        <taxon>Bacteria</taxon>
        <taxon>Bacillati</taxon>
        <taxon>Bacillota</taxon>
        <taxon>Clostridia</taxon>
        <taxon>Eubacteriales</taxon>
        <taxon>Oscillospiraceae</taxon>
        <taxon>Yanshouia</taxon>
    </lineage>
</organism>
<comment type="similarity">
    <text evidence="7">Belongs to the binding-protein-dependent transport system permease family.</text>
</comment>
<dbReference type="PANTHER" id="PTHR30151:SF0">
    <property type="entry name" value="ABC TRANSPORTER PERMEASE PROTEIN MJ0413-RELATED"/>
    <property type="match status" value="1"/>
</dbReference>
<dbReference type="PROSITE" id="PS50928">
    <property type="entry name" value="ABC_TM1"/>
    <property type="match status" value="1"/>
</dbReference>
<sequence>MANEKPSSAVHDAAAVSESIRIENQNRAREKRQLFLISLTSVVICLLIWEIAVRTALINPKYLSAPSQVFQSFITKFYDPKPDGAILPVHFISSLYLALVGYFAAVVIGIPLGLVMGYSKVFYKLINPIFEIVRPIPPIAWIPLSVIWLGIGTTAKGFIIFLAAFVPCVINAYTGVHQTNPTLINVAKTCGANDWQIFTTVCIPSALPLTFTGLRVALGNSWSTLVAAELLSAKAGLGYMIQQGRSLVRPDIIIVGMLSIGITGALLSACLSRVEKKFVKGRNAR</sequence>
<dbReference type="RefSeq" id="WP_262400186.1">
    <property type="nucleotide sequence ID" value="NZ_JACRTB010000014.1"/>
</dbReference>
<evidence type="ECO:0000256" key="3">
    <source>
        <dbReference type="ARBA" id="ARBA00022475"/>
    </source>
</evidence>
<evidence type="ECO:0000256" key="6">
    <source>
        <dbReference type="ARBA" id="ARBA00023136"/>
    </source>
</evidence>
<evidence type="ECO:0000256" key="5">
    <source>
        <dbReference type="ARBA" id="ARBA00022989"/>
    </source>
</evidence>
<dbReference type="Gene3D" id="1.10.3720.10">
    <property type="entry name" value="MetI-like"/>
    <property type="match status" value="1"/>
</dbReference>
<dbReference type="SUPFAM" id="SSF161098">
    <property type="entry name" value="MetI-like"/>
    <property type="match status" value="1"/>
</dbReference>
<keyword evidence="2 7" id="KW-0813">Transport</keyword>